<dbReference type="Proteomes" id="UP000050424">
    <property type="component" value="Unassembled WGS sequence"/>
</dbReference>
<reference evidence="7 8" key="1">
    <citation type="submission" date="2015-09" db="EMBL/GenBank/DDBJ databases">
        <title>Draft genome of a European isolate of the apple canker pathogen Neonectria ditissima.</title>
        <authorList>
            <person name="Gomez-Cortecero A."/>
            <person name="Harrison R.J."/>
            <person name="Armitage A.D."/>
        </authorList>
    </citation>
    <scope>NUCLEOTIDE SEQUENCE [LARGE SCALE GENOMIC DNA]</scope>
    <source>
        <strain evidence="7 8">R09/05</strain>
    </source>
</reference>
<dbReference type="OrthoDB" id="10263226at2759"/>
<dbReference type="SMART" id="SM00853">
    <property type="entry name" value="MutL_C"/>
    <property type="match status" value="1"/>
</dbReference>
<dbReference type="PANTHER" id="PTHR10073">
    <property type="entry name" value="DNA MISMATCH REPAIR PROTEIN MLH, PMS, MUTL"/>
    <property type="match status" value="1"/>
</dbReference>
<dbReference type="InterPro" id="IPR042120">
    <property type="entry name" value="MutL_C_dimsub"/>
</dbReference>
<dbReference type="FunFam" id="3.30.230.10:FF:000120">
    <property type="entry name" value="Mismatch repair endonuclease PMS2"/>
    <property type="match status" value="1"/>
</dbReference>
<dbReference type="GO" id="GO:0016887">
    <property type="term" value="F:ATP hydrolysis activity"/>
    <property type="evidence" value="ECO:0007669"/>
    <property type="project" value="InterPro"/>
</dbReference>
<feature type="domain" description="MutL C-terminal dimerisation" evidence="5">
    <location>
        <begin position="830"/>
        <end position="993"/>
    </location>
</feature>
<dbReference type="GO" id="GO:0000710">
    <property type="term" value="P:meiotic mismatch repair"/>
    <property type="evidence" value="ECO:0007669"/>
    <property type="project" value="UniProtKB-ARBA"/>
</dbReference>
<feature type="region of interest" description="Disordered" evidence="4">
    <location>
        <begin position="705"/>
        <end position="756"/>
    </location>
</feature>
<evidence type="ECO:0000256" key="2">
    <source>
        <dbReference type="ARBA" id="ARBA00022763"/>
    </source>
</evidence>
<dbReference type="Pfam" id="PF01119">
    <property type="entry name" value="DNA_mis_repair"/>
    <property type="match status" value="1"/>
</dbReference>
<dbReference type="InterPro" id="IPR020568">
    <property type="entry name" value="Ribosomal_Su5_D2-typ_SF"/>
</dbReference>
<feature type="compositionally biased region" description="Acidic residues" evidence="4">
    <location>
        <begin position="653"/>
        <end position="662"/>
    </location>
</feature>
<feature type="compositionally biased region" description="Basic and acidic residues" evidence="4">
    <location>
        <begin position="719"/>
        <end position="730"/>
    </location>
</feature>
<dbReference type="InterPro" id="IPR042121">
    <property type="entry name" value="MutL_C_regsub"/>
</dbReference>
<dbReference type="Gene3D" id="3.30.565.10">
    <property type="entry name" value="Histidine kinase-like ATPase, C-terminal domain"/>
    <property type="match status" value="1"/>
</dbReference>
<organism evidence="7 8">
    <name type="scientific">Neonectria ditissima</name>
    <dbReference type="NCBI Taxonomy" id="78410"/>
    <lineage>
        <taxon>Eukaryota</taxon>
        <taxon>Fungi</taxon>
        <taxon>Dikarya</taxon>
        <taxon>Ascomycota</taxon>
        <taxon>Pezizomycotina</taxon>
        <taxon>Sordariomycetes</taxon>
        <taxon>Hypocreomycetidae</taxon>
        <taxon>Hypocreales</taxon>
        <taxon>Nectriaceae</taxon>
        <taxon>Neonectria</taxon>
    </lineage>
</organism>
<dbReference type="InterPro" id="IPR014721">
    <property type="entry name" value="Ribsml_uS5_D2-typ_fold_subgr"/>
</dbReference>
<evidence type="ECO:0000313" key="8">
    <source>
        <dbReference type="Proteomes" id="UP000050424"/>
    </source>
</evidence>
<feature type="compositionally biased region" description="Basic and acidic residues" evidence="4">
    <location>
        <begin position="663"/>
        <end position="680"/>
    </location>
</feature>
<evidence type="ECO:0000256" key="1">
    <source>
        <dbReference type="ARBA" id="ARBA00006082"/>
    </source>
</evidence>
<comment type="caution">
    <text evidence="7">The sequence shown here is derived from an EMBL/GenBank/DDBJ whole genome shotgun (WGS) entry which is preliminary data.</text>
</comment>
<dbReference type="SUPFAM" id="SSF54211">
    <property type="entry name" value="Ribosomal protein S5 domain 2-like"/>
    <property type="match status" value="1"/>
</dbReference>
<evidence type="ECO:0000256" key="3">
    <source>
        <dbReference type="ARBA" id="ARBA00070941"/>
    </source>
</evidence>
<dbReference type="AlphaFoldDB" id="A0A0P7ANH9"/>
<dbReference type="NCBIfam" id="TIGR00585">
    <property type="entry name" value="mutl"/>
    <property type="match status" value="1"/>
</dbReference>
<dbReference type="CDD" id="cd03484">
    <property type="entry name" value="MutL_Trans_hPMS_2_like"/>
    <property type="match status" value="1"/>
</dbReference>
<dbReference type="GO" id="GO:0030983">
    <property type="term" value="F:mismatched DNA binding"/>
    <property type="evidence" value="ECO:0007669"/>
    <property type="project" value="InterPro"/>
</dbReference>
<dbReference type="GO" id="GO:0140664">
    <property type="term" value="F:ATP-dependent DNA damage sensor activity"/>
    <property type="evidence" value="ECO:0007669"/>
    <property type="project" value="InterPro"/>
</dbReference>
<dbReference type="InterPro" id="IPR036890">
    <property type="entry name" value="HATPase_C_sf"/>
</dbReference>
<gene>
    <name evidence="7" type="ORF">AK830_g11004</name>
</gene>
<evidence type="ECO:0000256" key="4">
    <source>
        <dbReference type="SAM" id="MobiDB-lite"/>
    </source>
</evidence>
<dbReference type="EMBL" id="LKCW01000245">
    <property type="protein sequence ID" value="KPM35570.1"/>
    <property type="molecule type" value="Genomic_DNA"/>
</dbReference>
<evidence type="ECO:0000259" key="5">
    <source>
        <dbReference type="SMART" id="SM00853"/>
    </source>
</evidence>
<dbReference type="Gene3D" id="3.30.1370.100">
    <property type="entry name" value="MutL, C-terminal domain, regulatory subdomain"/>
    <property type="match status" value="1"/>
</dbReference>
<feature type="compositionally biased region" description="Polar residues" evidence="4">
    <location>
        <begin position="619"/>
        <end position="633"/>
    </location>
</feature>
<comment type="similarity">
    <text evidence="1">Belongs to the DNA mismatch repair MutL/HexB family.</text>
</comment>
<dbReference type="InterPro" id="IPR002099">
    <property type="entry name" value="MutL/Mlh/PMS"/>
</dbReference>
<feature type="region of interest" description="Disordered" evidence="4">
    <location>
        <begin position="370"/>
        <end position="680"/>
    </location>
</feature>
<dbReference type="InterPro" id="IPR014762">
    <property type="entry name" value="DNA_mismatch_repair_CS"/>
</dbReference>
<dbReference type="InterPro" id="IPR013507">
    <property type="entry name" value="DNA_mismatch_S5_2-like"/>
</dbReference>
<dbReference type="Pfam" id="PF08676">
    <property type="entry name" value="MutL_C"/>
    <property type="match status" value="1"/>
</dbReference>
<dbReference type="GO" id="GO:0005524">
    <property type="term" value="F:ATP binding"/>
    <property type="evidence" value="ECO:0007669"/>
    <property type="project" value="InterPro"/>
</dbReference>
<feature type="domain" description="DNA mismatch repair protein S5" evidence="6">
    <location>
        <begin position="217"/>
        <end position="357"/>
    </location>
</feature>
<dbReference type="CDD" id="cd16926">
    <property type="entry name" value="HATPase_MutL-MLH-PMS-like"/>
    <property type="match status" value="1"/>
</dbReference>
<proteinExistence type="inferred from homology"/>
<dbReference type="SUPFAM" id="SSF55874">
    <property type="entry name" value="ATPase domain of HSP90 chaperone/DNA topoisomerase II/histidine kinase"/>
    <property type="match status" value="1"/>
</dbReference>
<dbReference type="Pfam" id="PF13589">
    <property type="entry name" value="HATPase_c_3"/>
    <property type="match status" value="1"/>
</dbReference>
<dbReference type="Gene3D" id="3.30.1540.20">
    <property type="entry name" value="MutL, C-terminal domain, dimerisation subdomain"/>
    <property type="match status" value="1"/>
</dbReference>
<dbReference type="InterPro" id="IPR014790">
    <property type="entry name" value="MutL_C"/>
</dbReference>
<dbReference type="GO" id="GO:0032389">
    <property type="term" value="C:MutLalpha complex"/>
    <property type="evidence" value="ECO:0007669"/>
    <property type="project" value="TreeGrafter"/>
</dbReference>
<dbReference type="PANTHER" id="PTHR10073:SF52">
    <property type="entry name" value="MISMATCH REPAIR ENDONUCLEASE PMS2"/>
    <property type="match status" value="1"/>
</dbReference>
<feature type="compositionally biased region" description="Low complexity" evidence="4">
    <location>
        <begin position="590"/>
        <end position="609"/>
    </location>
</feature>
<evidence type="ECO:0000313" key="7">
    <source>
        <dbReference type="EMBL" id="KPM35570.1"/>
    </source>
</evidence>
<dbReference type="InterPro" id="IPR038973">
    <property type="entry name" value="MutL/Mlh/Pms-like"/>
</dbReference>
<keyword evidence="8" id="KW-1185">Reference proteome</keyword>
<dbReference type="SMART" id="SM01340">
    <property type="entry name" value="DNA_mis_repair"/>
    <property type="match status" value="1"/>
</dbReference>
<accession>A0A0P7ANH9</accession>
<sequence>MATIKPIDGRTIHQIQSGQVIVDLCSVVKELIENSIDAEATSIDVRFKNQGLDLIEILDNGTGISPNNYPSVALKHHTSKLSSYSDIASLQTFGFRGEALASLCALSVLSVITCQASDVPKGAKLTFEPSGELKGTTVVAAQRGTAVSVEKLFHNLPVRRRELERNIKREWHKVIALLNQYACIQTNLKFGVSQQPTKGKRIHLFSTRGNPTTRENIINIFGAKTMTVLVPLDLKLEMEPSAVSRGPQMGVQISPTVGDVHIVGHVSRPSHGDGRQTPDRQMFFVNGRPCGLPQFAKVFNEVYRTHNSSQNPFILANIQLNTDMYDVNVSPDKRSILLHDQNNLLDTLRNSLMALFDSHDHSLPAAQLLKPQQLEMTPLKATPTTPEAITRPTAPSDDSDQDSQSDSEAKNGKSPAGRVPLGRARTIGNSRSLTKDERGQNLISRWVENKTESRPAKKQKSKSPIPEVPTGRTLRTSTVPTQMVPNLGHSARGSEVSESDADDKLSPVLDFNKRLAQFTKPNSRVSRKTQVPSSPSSAEALEHNEPQSPAARAFKSGQLDDVAVNRAPPSSHKPNALEPTTVVIGDHIVSSTTNSPEEPTSEAESSKTASSRKRKTTDESQPSFGNRLTQLFSAHQKGANDGGNDGTLSNDKEDVEESGEESGQEKCEELCGESNKELDKALDLPNQSEAPIDKGQAKSVLNITIADESSDGSSSSALDSREDGTEKHLDIGVSESQAGRKGSLRRDTTEQNEQPLRAKVQKKDATFQTVQHLRVDEGTLRSRIASWIECIPENGACKSDEGGVTDVGADDAEEKLSLAISKGDFFRMRIAGQFNLGFIIAVRPAKNQLMNKLESVEDDELFIIDQHATDEKYNFERLQATTVVQSQRLVHPKQLELTALEEEIVMENMEAIEANGFKVKVDTSGDEPVGLRCQLLALPLSRETTFTLTDLEELISLLGDESSESKHIPRPSKVRKMFAMRACRSSIMIGKPLKQGQMETLVRHMGELDKPWNCPHGRPTMRHLCKLQSWDEKRWRGDRQQGSDTAWRSFSQGQ</sequence>
<keyword evidence="2" id="KW-0227">DNA damage</keyword>
<dbReference type="SUPFAM" id="SSF118116">
    <property type="entry name" value="DNA mismatch repair protein MutL"/>
    <property type="match status" value="1"/>
</dbReference>
<protein>
    <recommendedName>
        <fullName evidence="3">DNA mismatch repair protein PMS1</fullName>
    </recommendedName>
</protein>
<feature type="compositionally biased region" description="Polar residues" evidence="4">
    <location>
        <begin position="473"/>
        <end position="484"/>
    </location>
</feature>
<dbReference type="FunFam" id="3.30.565.10:FF:000014">
    <property type="entry name" value="Mismatch repair endonuclease pms1, putative"/>
    <property type="match status" value="1"/>
</dbReference>
<dbReference type="InterPro" id="IPR037198">
    <property type="entry name" value="MutL_C_sf"/>
</dbReference>
<dbReference type="Gene3D" id="3.30.230.10">
    <property type="match status" value="1"/>
</dbReference>
<dbReference type="STRING" id="78410.A0A0P7ANH9"/>
<dbReference type="FunFam" id="3.30.1370.100:FF:000001">
    <property type="entry name" value="Mismatch repair endonuclease pms1, putative"/>
    <property type="match status" value="1"/>
</dbReference>
<feature type="compositionally biased region" description="Polar residues" evidence="4">
    <location>
        <begin position="519"/>
        <end position="537"/>
    </location>
</feature>
<name>A0A0P7ANH9_9HYPO</name>
<evidence type="ECO:0000259" key="6">
    <source>
        <dbReference type="SMART" id="SM01340"/>
    </source>
</evidence>
<dbReference type="PROSITE" id="PS00058">
    <property type="entry name" value="DNA_MISMATCH_REPAIR_1"/>
    <property type="match status" value="1"/>
</dbReference>